<evidence type="ECO:0000313" key="3">
    <source>
        <dbReference type="EMBL" id="PGG98274.1"/>
    </source>
</evidence>
<feature type="compositionally biased region" description="Low complexity" evidence="2">
    <location>
        <begin position="150"/>
        <end position="185"/>
    </location>
</feature>
<dbReference type="Proteomes" id="UP000223968">
    <property type="component" value="Unassembled WGS sequence"/>
</dbReference>
<protein>
    <submittedName>
        <fullName evidence="3">Uncharacterized protein</fullName>
    </submittedName>
</protein>
<name>A0A2B7WNQ2_9EURO</name>
<evidence type="ECO:0000256" key="1">
    <source>
        <dbReference type="SAM" id="Coils"/>
    </source>
</evidence>
<feature type="region of interest" description="Disordered" evidence="2">
    <location>
        <begin position="149"/>
        <end position="206"/>
    </location>
</feature>
<comment type="caution">
    <text evidence="3">The sequence shown here is derived from an EMBL/GenBank/DDBJ whole genome shotgun (WGS) entry which is preliminary data.</text>
</comment>
<sequence length="381" mass="41718">MIPPCDPAILSANPHFKALHQQLTTAILNPDGSTRAHGADPSRRAVQADMKKYLVRAVKARILRRVVGQVAAAEGVDEELQHLVSIIVLYLQHVANNSKLSTCAAVDQTDDLLSLLAPDLQRFHAAIPSLIPKFTAILSADLAHLKSLANASPPNNTNDNNNNNNNNSNNNNGNPNQQFQSQSQSRPRTRLHPLSLKPSPSDVSLSTTLSNRLRTLRTIQSHELPTARTKMTVTAAGVLAAHARVMERVIHVLERTKHGGLARAARARAEHVAVVLEGVEGKVCIMRHEMLSAIYTPETTAALAHYRDHLEDTRLRLEERRKNALVELEGYERADLEGGGDFEGEGNDNVKAGAMVEIARRYGALNKEVEGVKMEIRRLGG</sequence>
<accession>A0A2B7WNQ2</accession>
<feature type="coiled-coil region" evidence="1">
    <location>
        <begin position="307"/>
        <end position="334"/>
    </location>
</feature>
<dbReference type="AlphaFoldDB" id="A0A2B7WNQ2"/>
<reference evidence="3 4" key="1">
    <citation type="submission" date="2017-10" db="EMBL/GenBank/DDBJ databases">
        <title>Comparative genomics in systemic dimorphic fungi from Ajellomycetaceae.</title>
        <authorList>
            <person name="Munoz J.F."/>
            <person name="Mcewen J.G."/>
            <person name="Clay O.K."/>
            <person name="Cuomo C.A."/>
        </authorList>
    </citation>
    <scope>NUCLEOTIDE SEQUENCE [LARGE SCALE GENOMIC DNA]</scope>
    <source>
        <strain evidence="3 4">UAMH5409</strain>
    </source>
</reference>
<keyword evidence="1" id="KW-0175">Coiled coil</keyword>
<proteinExistence type="predicted"/>
<dbReference type="OrthoDB" id="66964at2759"/>
<evidence type="ECO:0000256" key="2">
    <source>
        <dbReference type="SAM" id="MobiDB-lite"/>
    </source>
</evidence>
<keyword evidence="4" id="KW-1185">Reference proteome</keyword>
<gene>
    <name evidence="3" type="ORF">AJ79_08911</name>
</gene>
<dbReference type="EMBL" id="PDNB01000228">
    <property type="protein sequence ID" value="PGG98274.1"/>
    <property type="molecule type" value="Genomic_DNA"/>
</dbReference>
<evidence type="ECO:0000313" key="4">
    <source>
        <dbReference type="Proteomes" id="UP000223968"/>
    </source>
</evidence>
<organism evidence="3 4">
    <name type="scientific">Helicocarpus griseus UAMH5409</name>
    <dbReference type="NCBI Taxonomy" id="1447875"/>
    <lineage>
        <taxon>Eukaryota</taxon>
        <taxon>Fungi</taxon>
        <taxon>Dikarya</taxon>
        <taxon>Ascomycota</taxon>
        <taxon>Pezizomycotina</taxon>
        <taxon>Eurotiomycetes</taxon>
        <taxon>Eurotiomycetidae</taxon>
        <taxon>Onygenales</taxon>
        <taxon>Ajellomycetaceae</taxon>
        <taxon>Helicocarpus</taxon>
    </lineage>
</organism>
<dbReference type="STRING" id="1447875.A0A2B7WNQ2"/>